<dbReference type="EMBL" id="JAQGDS010000009">
    <property type="protein sequence ID" value="KAJ6258176.1"/>
    <property type="molecule type" value="Genomic_DNA"/>
</dbReference>
<sequence>MRVFIIDCRAAGIFACLTIFQDNLFVVSWEPLHVGAAGIAVCNAIDIIRQSLGRTISENLDFPCERVIFCLKVLDLDILPVYLLFKLFHLYPFPQISSYRKEPPETAILIH</sequence>
<organism evidence="1 2">
    <name type="scientific">Drechslerella dactyloides</name>
    <name type="common">Nematode-trapping fungus</name>
    <name type="synonym">Arthrobotrys dactyloides</name>
    <dbReference type="NCBI Taxonomy" id="74499"/>
    <lineage>
        <taxon>Eukaryota</taxon>
        <taxon>Fungi</taxon>
        <taxon>Dikarya</taxon>
        <taxon>Ascomycota</taxon>
        <taxon>Pezizomycotina</taxon>
        <taxon>Orbiliomycetes</taxon>
        <taxon>Orbiliales</taxon>
        <taxon>Orbiliaceae</taxon>
        <taxon>Drechslerella</taxon>
    </lineage>
</organism>
<evidence type="ECO:0000313" key="2">
    <source>
        <dbReference type="Proteomes" id="UP001221413"/>
    </source>
</evidence>
<reference evidence="1" key="1">
    <citation type="submission" date="2023-01" db="EMBL/GenBank/DDBJ databases">
        <title>The chitinases involved in constricting ring structure development in the nematode-trapping fungus Drechslerella dactyloides.</title>
        <authorList>
            <person name="Wang R."/>
            <person name="Zhang L."/>
            <person name="Tang P."/>
            <person name="Li S."/>
            <person name="Liang L."/>
        </authorList>
    </citation>
    <scope>NUCLEOTIDE SEQUENCE</scope>
    <source>
        <strain evidence="1">YMF1.00031</strain>
    </source>
</reference>
<gene>
    <name evidence="1" type="ORF">Dda_7095</name>
</gene>
<protein>
    <submittedName>
        <fullName evidence="1">Uncharacterized protein</fullName>
    </submittedName>
</protein>
<name>A0AAD6NG13_DREDA</name>
<comment type="caution">
    <text evidence="1">The sequence shown here is derived from an EMBL/GenBank/DDBJ whole genome shotgun (WGS) entry which is preliminary data.</text>
</comment>
<evidence type="ECO:0000313" key="1">
    <source>
        <dbReference type="EMBL" id="KAJ6258176.1"/>
    </source>
</evidence>
<proteinExistence type="predicted"/>
<dbReference type="AlphaFoldDB" id="A0AAD6NG13"/>
<keyword evidence="2" id="KW-1185">Reference proteome</keyword>
<accession>A0AAD6NG13</accession>
<dbReference type="Proteomes" id="UP001221413">
    <property type="component" value="Unassembled WGS sequence"/>
</dbReference>